<organism evidence="2 3">
    <name type="scientific">Pocillopora meandrina</name>
    <dbReference type="NCBI Taxonomy" id="46732"/>
    <lineage>
        <taxon>Eukaryota</taxon>
        <taxon>Metazoa</taxon>
        <taxon>Cnidaria</taxon>
        <taxon>Anthozoa</taxon>
        <taxon>Hexacorallia</taxon>
        <taxon>Scleractinia</taxon>
        <taxon>Astrocoeniina</taxon>
        <taxon>Pocilloporidae</taxon>
        <taxon>Pocillopora</taxon>
    </lineage>
</organism>
<gene>
    <name evidence="2" type="ORF">PMEA_00001141</name>
</gene>
<evidence type="ECO:0000313" key="3">
    <source>
        <dbReference type="Proteomes" id="UP001159428"/>
    </source>
</evidence>
<reference evidence="2 3" key="1">
    <citation type="submission" date="2022-05" db="EMBL/GenBank/DDBJ databases">
        <authorList>
            <consortium name="Genoscope - CEA"/>
            <person name="William W."/>
        </authorList>
    </citation>
    <scope>NUCLEOTIDE SEQUENCE [LARGE SCALE GENOMIC DNA]</scope>
</reference>
<comment type="caution">
    <text evidence="2">The sequence shown here is derived from an EMBL/GenBank/DDBJ whole genome shotgun (WGS) entry which is preliminary data.</text>
</comment>
<feature type="signal peptide" evidence="1">
    <location>
        <begin position="1"/>
        <end position="21"/>
    </location>
</feature>
<dbReference type="Proteomes" id="UP001159428">
    <property type="component" value="Unassembled WGS sequence"/>
</dbReference>
<sequence length="233" mass="25799">MGYRICFCFIVALVTLDSLKGSSTKKKCGFTQVGSGNFNVLNLCLKSIQQTLKSLDQRLRALEKPKVKACRFDFERGIGAWAKTGTVFNNQPTYGDNSAARYQTPANQQGDWWIGGFENRPSISSPRGKVQGDRPQGTLTSPTFKINGKYISFLIGGGCDIKVIRAELIIGSKIRMHEIVVKQVTGKCHETMIRKFWDVGAYIGQSARVKLVDFSSGSWGHINFDDLKGDISC</sequence>
<evidence type="ECO:0000256" key="1">
    <source>
        <dbReference type="SAM" id="SignalP"/>
    </source>
</evidence>
<dbReference type="EMBL" id="CALNXJ010000001">
    <property type="protein sequence ID" value="CAH3031143.1"/>
    <property type="molecule type" value="Genomic_DNA"/>
</dbReference>
<protein>
    <recommendedName>
        <fullName evidence="4">Lectin</fullName>
    </recommendedName>
</protein>
<feature type="chain" id="PRO_5043706707" description="Lectin" evidence="1">
    <location>
        <begin position="22"/>
        <end position="233"/>
    </location>
</feature>
<evidence type="ECO:0000313" key="2">
    <source>
        <dbReference type="EMBL" id="CAH3031143.1"/>
    </source>
</evidence>
<proteinExistence type="predicted"/>
<evidence type="ECO:0008006" key="4">
    <source>
        <dbReference type="Google" id="ProtNLM"/>
    </source>
</evidence>
<keyword evidence="1" id="KW-0732">Signal</keyword>
<accession>A0AAU9VIS7</accession>
<name>A0AAU9VIS7_9CNID</name>
<dbReference type="AlphaFoldDB" id="A0AAU9VIS7"/>
<keyword evidence="3" id="KW-1185">Reference proteome</keyword>